<dbReference type="RefSeq" id="WP_311559430.1">
    <property type="nucleotide sequence ID" value="NZ_JAVREJ010000023.1"/>
</dbReference>
<protein>
    <submittedName>
        <fullName evidence="1">Uncharacterized protein</fullName>
    </submittedName>
</protein>
<evidence type="ECO:0000313" key="1">
    <source>
        <dbReference type="EMBL" id="MDT0352920.1"/>
    </source>
</evidence>
<comment type="caution">
    <text evidence="1">The sequence shown here is derived from an EMBL/GenBank/DDBJ whole genome shotgun (WGS) entry which is preliminary data.</text>
</comment>
<organism evidence="1 2">
    <name type="scientific">Pseudonocardia charpentierae</name>
    <dbReference type="NCBI Taxonomy" id="3075545"/>
    <lineage>
        <taxon>Bacteria</taxon>
        <taxon>Bacillati</taxon>
        <taxon>Actinomycetota</taxon>
        <taxon>Actinomycetes</taxon>
        <taxon>Pseudonocardiales</taxon>
        <taxon>Pseudonocardiaceae</taxon>
        <taxon>Pseudonocardia</taxon>
    </lineage>
</organism>
<reference evidence="2" key="1">
    <citation type="submission" date="2023-07" db="EMBL/GenBank/DDBJ databases">
        <title>30 novel species of actinomycetes from the DSMZ collection.</title>
        <authorList>
            <person name="Nouioui I."/>
        </authorList>
    </citation>
    <scope>NUCLEOTIDE SEQUENCE [LARGE SCALE GENOMIC DNA]</scope>
    <source>
        <strain evidence="2">DSM 45834</strain>
    </source>
</reference>
<accession>A0ABU2NG32</accession>
<name>A0ABU2NG32_9PSEU</name>
<dbReference type="EMBL" id="JAVREJ010000023">
    <property type="protein sequence ID" value="MDT0352920.1"/>
    <property type="molecule type" value="Genomic_DNA"/>
</dbReference>
<sequence length="75" mass="8068">MTVPVESVKLGCAMLKLGDLNLRFRESGSCMGKFGCLPVASLASQLVAPIKSFLVLSRRHLRSLVGRIIKPAELG</sequence>
<keyword evidence="2" id="KW-1185">Reference proteome</keyword>
<gene>
    <name evidence="1" type="ORF">RM445_25705</name>
</gene>
<proteinExistence type="predicted"/>
<dbReference type="Proteomes" id="UP001183202">
    <property type="component" value="Unassembled WGS sequence"/>
</dbReference>
<evidence type="ECO:0000313" key="2">
    <source>
        <dbReference type="Proteomes" id="UP001183202"/>
    </source>
</evidence>